<dbReference type="InterPro" id="IPR024044">
    <property type="entry name" value="NifT/FixU_barrel-like_dom_sf"/>
</dbReference>
<evidence type="ECO:0000313" key="1">
    <source>
        <dbReference type="EMBL" id="QEW05053.1"/>
    </source>
</evidence>
<dbReference type="AlphaFoldDB" id="A0A5J6L956"/>
<reference evidence="1 2" key="1">
    <citation type="submission" date="2019-09" db="EMBL/GenBank/DDBJ databases">
        <title>Nitrincola iocasae sp. nov., a bacterium isolated from the sediment collected at a cold seep field in South China Sea.</title>
        <authorList>
            <person name="Zhang H."/>
            <person name="Wang H."/>
            <person name="Li C."/>
        </authorList>
    </citation>
    <scope>NUCLEOTIDE SEQUENCE [LARGE SCALE GENOMIC DNA]</scope>
    <source>
        <strain evidence="1 2">KXZD1103</strain>
    </source>
</reference>
<organism evidence="1 2">
    <name type="scientific">Nitrincola iocasae</name>
    <dbReference type="NCBI Taxonomy" id="2614693"/>
    <lineage>
        <taxon>Bacteria</taxon>
        <taxon>Pseudomonadati</taxon>
        <taxon>Pseudomonadota</taxon>
        <taxon>Gammaproteobacteria</taxon>
        <taxon>Oceanospirillales</taxon>
        <taxon>Oceanospirillaceae</taxon>
        <taxon>Nitrincola</taxon>
    </lineage>
</organism>
<dbReference type="Proteomes" id="UP000325606">
    <property type="component" value="Chromosome"/>
</dbReference>
<evidence type="ECO:0000313" key="2">
    <source>
        <dbReference type="Proteomes" id="UP000325606"/>
    </source>
</evidence>
<accession>A0A5J6L956</accession>
<protein>
    <submittedName>
        <fullName evidence="1">Putative nitrogen fixation protein NifT</fullName>
    </submittedName>
</protein>
<proteinExistence type="predicted"/>
<dbReference type="SUPFAM" id="SSF159203">
    <property type="entry name" value="NifT/FixU-like"/>
    <property type="match status" value="1"/>
</dbReference>
<dbReference type="EMBL" id="CP044222">
    <property type="protein sequence ID" value="QEW05053.1"/>
    <property type="molecule type" value="Genomic_DNA"/>
</dbReference>
<dbReference type="Pfam" id="PF06988">
    <property type="entry name" value="NifT"/>
    <property type="match status" value="1"/>
</dbReference>
<dbReference type="InterPro" id="IPR009727">
    <property type="entry name" value="NifT"/>
</dbReference>
<dbReference type="KEGG" id="nik:F5I99_00240"/>
<keyword evidence="2" id="KW-1185">Reference proteome</keyword>
<dbReference type="NCBIfam" id="TIGR02934">
    <property type="entry name" value="nifT_nitrog"/>
    <property type="match status" value="1"/>
</dbReference>
<dbReference type="Gene3D" id="2.40.50.240">
    <property type="entry name" value="NifT/FixU-like"/>
    <property type="match status" value="1"/>
</dbReference>
<dbReference type="RefSeq" id="WP_151053118.1">
    <property type="nucleotide sequence ID" value="NZ_CP044222.1"/>
</dbReference>
<dbReference type="GO" id="GO:0009399">
    <property type="term" value="P:nitrogen fixation"/>
    <property type="evidence" value="ECO:0007669"/>
    <property type="project" value="InterPro"/>
</dbReference>
<name>A0A5J6L956_9GAMM</name>
<sequence length="71" mass="7939">MANIIISQAADGGLTFYMPKKDLEVPVESLEFTQPEKWGGELTLAGGQRYYIDPLDAIPSLPRSLRARRMD</sequence>
<gene>
    <name evidence="1" type="primary">nifT</name>
    <name evidence="1" type="ORF">F5I99_00240</name>
</gene>